<keyword evidence="3" id="KW-1185">Reference proteome</keyword>
<dbReference type="KEGG" id="slim:SCL_1451"/>
<keyword evidence="2" id="KW-0238">DNA-binding</keyword>
<proteinExistence type="predicted"/>
<dbReference type="RefSeq" id="WP_096360579.1">
    <property type="nucleotide sequence ID" value="NZ_AP014879.1"/>
</dbReference>
<sequence length="181" mass="20575">MDKSRRTKPVVPVERVARSILLIREHKVMLDADLAELYGVTTKRLNEQVKRNLERFPADFMFQLTEAEKTKVVANCDHLARLKFSPVLPTAFTEHGAIMAAAVLNSPRAVEVSVFVVRAFVKLRELSVIHREIGRKLDQLERKVTGHDQAIASLITAIRELMTPPNPKKKRSIGFAPWEEK</sequence>
<dbReference type="InParanoid" id="A0A1B4XG25"/>
<protein>
    <submittedName>
        <fullName evidence="2">DNA-binding protein</fullName>
    </submittedName>
</protein>
<dbReference type="GO" id="GO:0003677">
    <property type="term" value="F:DNA binding"/>
    <property type="evidence" value="ECO:0007669"/>
    <property type="project" value="UniProtKB-KW"/>
</dbReference>
<accession>A0A1B4XG25</accession>
<feature type="domain" description="KilA-N DNA-binding" evidence="1">
    <location>
        <begin position="19"/>
        <end position="103"/>
    </location>
</feature>
<dbReference type="AlphaFoldDB" id="A0A1B4XG25"/>
<reference evidence="2 3" key="1">
    <citation type="submission" date="2015-05" db="EMBL/GenBank/DDBJ databases">
        <title>Complete genome sequence of a sulfur-oxidizing gammaproteobacterium strain HA5.</title>
        <authorList>
            <person name="Miura A."/>
            <person name="Kojima H."/>
            <person name="Fukui M."/>
        </authorList>
    </citation>
    <scope>NUCLEOTIDE SEQUENCE [LARGE SCALE GENOMIC DNA]</scope>
    <source>
        <strain evidence="2 3">HA5</strain>
    </source>
</reference>
<dbReference type="EMBL" id="AP014879">
    <property type="protein sequence ID" value="BAV33762.1"/>
    <property type="molecule type" value="Genomic_DNA"/>
</dbReference>
<dbReference type="OrthoDB" id="9816206at2"/>
<evidence type="ECO:0000313" key="3">
    <source>
        <dbReference type="Proteomes" id="UP000243180"/>
    </source>
</evidence>
<evidence type="ECO:0000313" key="2">
    <source>
        <dbReference type="EMBL" id="BAV33762.1"/>
    </source>
</evidence>
<dbReference type="Proteomes" id="UP000243180">
    <property type="component" value="Chromosome"/>
</dbReference>
<dbReference type="InterPro" id="IPR018873">
    <property type="entry name" value="KilA-N_DNA-bd_domain"/>
</dbReference>
<dbReference type="Pfam" id="PF10543">
    <property type="entry name" value="ORF6N"/>
    <property type="match status" value="1"/>
</dbReference>
<evidence type="ECO:0000259" key="1">
    <source>
        <dbReference type="Pfam" id="PF10543"/>
    </source>
</evidence>
<gene>
    <name evidence="2" type="ORF">SCL_1451</name>
</gene>
<name>A0A1B4XG25_9GAMM</name>
<organism evidence="2 3">
    <name type="scientific">Sulfuricaulis limicola</name>
    <dbReference type="NCBI Taxonomy" id="1620215"/>
    <lineage>
        <taxon>Bacteria</taxon>
        <taxon>Pseudomonadati</taxon>
        <taxon>Pseudomonadota</taxon>
        <taxon>Gammaproteobacteria</taxon>
        <taxon>Acidiferrobacterales</taxon>
        <taxon>Acidiferrobacteraceae</taxon>
        <taxon>Sulfuricaulis</taxon>
    </lineage>
</organism>